<keyword evidence="1" id="KW-1133">Transmembrane helix</keyword>
<organism evidence="2 3">
    <name type="scientific">Haloferax mediterranei (strain ATCC 33500 / DSM 1411 / JCM 8866 / NBRC 14739 / NCIMB 2177 / R-4)</name>
    <name type="common">Halobacterium mediterranei</name>
    <dbReference type="NCBI Taxonomy" id="523841"/>
    <lineage>
        <taxon>Archaea</taxon>
        <taxon>Methanobacteriati</taxon>
        <taxon>Methanobacteriota</taxon>
        <taxon>Stenosarchaea group</taxon>
        <taxon>Halobacteria</taxon>
        <taxon>Halobacteriales</taxon>
        <taxon>Haloferacaceae</taxon>
        <taxon>Haloferax</taxon>
    </lineage>
</organism>
<gene>
    <name evidence="2" type="ORF">BM92_02705</name>
</gene>
<proteinExistence type="predicted"/>
<sequence length="73" mass="7984">MTDRQQGRMERDSLGRLILRRVTVSVFSLLMSLGWIALILGFDQLGVVLLGGAVAIGVVGAGLYEHTQMLEVR</sequence>
<reference evidence="2 3" key="1">
    <citation type="submission" date="2014-04" db="EMBL/GenBank/DDBJ databases">
        <title>Transcriptional profiles of Haloferax mediterranei on the basis of nitrogen availability.</title>
        <authorList>
            <person name="Bautista V."/>
        </authorList>
    </citation>
    <scope>NUCLEOTIDE SEQUENCE [LARGE SCALE GENOMIC DNA]</scope>
    <source>
        <strain evidence="3">ATCC 33500 / DSM 1411 / JCM 8866 / NBRC 14739 / NCIMB 2177 / R-4</strain>
    </source>
</reference>
<keyword evidence="1" id="KW-0472">Membrane</keyword>
<feature type="transmembrane region" description="Helical" evidence="1">
    <location>
        <begin position="46"/>
        <end position="64"/>
    </location>
</feature>
<dbReference type="AlphaFoldDB" id="A0A059TSN3"/>
<name>A0A059TSN3_HALMT</name>
<evidence type="ECO:0000313" key="3">
    <source>
        <dbReference type="Proteomes" id="UP000027075"/>
    </source>
</evidence>
<feature type="transmembrane region" description="Helical" evidence="1">
    <location>
        <begin position="21"/>
        <end position="40"/>
    </location>
</feature>
<dbReference type="EMBL" id="CP007551">
    <property type="protein sequence ID" value="AHZ21633.1"/>
    <property type="molecule type" value="Genomic_DNA"/>
</dbReference>
<evidence type="ECO:0000256" key="1">
    <source>
        <dbReference type="SAM" id="Phobius"/>
    </source>
</evidence>
<protein>
    <submittedName>
        <fullName evidence="2">Uncharacterized protein</fullName>
    </submittedName>
</protein>
<evidence type="ECO:0000313" key="2">
    <source>
        <dbReference type="EMBL" id="AHZ21633.1"/>
    </source>
</evidence>
<accession>A0A059TSN3</accession>
<keyword evidence="1" id="KW-0812">Transmembrane</keyword>
<dbReference type="Proteomes" id="UP000027075">
    <property type="component" value="Chromosome"/>
</dbReference>